<dbReference type="Proteomes" id="UP001084197">
    <property type="component" value="Unassembled WGS sequence"/>
</dbReference>
<feature type="transmembrane region" description="Helical" evidence="2">
    <location>
        <begin position="41"/>
        <end position="67"/>
    </location>
</feature>
<evidence type="ECO:0000256" key="1">
    <source>
        <dbReference type="SAM" id="MobiDB-lite"/>
    </source>
</evidence>
<dbReference type="RefSeq" id="WP_268779934.1">
    <property type="nucleotide sequence ID" value="NZ_JAPRAT010000013.1"/>
</dbReference>
<keyword evidence="2" id="KW-0472">Membrane</keyword>
<feature type="transmembrane region" description="Helical" evidence="2">
    <location>
        <begin position="149"/>
        <end position="169"/>
    </location>
</feature>
<comment type="caution">
    <text evidence="3">The sequence shown here is derived from an EMBL/GenBank/DDBJ whole genome shotgun (WGS) entry which is preliminary data.</text>
</comment>
<feature type="region of interest" description="Disordered" evidence="1">
    <location>
        <begin position="214"/>
        <end position="238"/>
    </location>
</feature>
<feature type="transmembrane region" description="Helical" evidence="2">
    <location>
        <begin position="120"/>
        <end position="140"/>
    </location>
</feature>
<keyword evidence="2" id="KW-0812">Transmembrane</keyword>
<reference evidence="3" key="1">
    <citation type="submission" date="2022-11" db="EMBL/GenBank/DDBJ databases">
        <title>WGS of Natronobacillus azotifigens 24KS-1, an anaerobic diazotrophic haloalkaliphile from soda-rich habitats.</title>
        <authorList>
            <person name="Sorokin D.Y."/>
            <person name="Merkel A.Y."/>
        </authorList>
    </citation>
    <scope>NUCLEOTIDE SEQUENCE</scope>
    <source>
        <strain evidence="3">24KS-1</strain>
    </source>
</reference>
<dbReference type="EMBL" id="JAPRAT010000013">
    <property type="protein sequence ID" value="MCZ0703164.1"/>
    <property type="molecule type" value="Genomic_DNA"/>
</dbReference>
<gene>
    <name evidence="3" type="ORF">OWO01_08065</name>
</gene>
<name>A0A9J6RCY7_9BACI</name>
<dbReference type="AlphaFoldDB" id="A0A9J6RCY7"/>
<proteinExistence type="predicted"/>
<accession>A0A9J6RCY7</accession>
<organism evidence="3 4">
    <name type="scientific">Natronobacillus azotifigens</name>
    <dbReference type="NCBI Taxonomy" id="472978"/>
    <lineage>
        <taxon>Bacteria</taxon>
        <taxon>Bacillati</taxon>
        <taxon>Bacillota</taxon>
        <taxon>Bacilli</taxon>
        <taxon>Bacillales</taxon>
        <taxon>Bacillaceae</taxon>
        <taxon>Natronobacillus</taxon>
    </lineage>
</organism>
<sequence>MLHWIALLVFGLLSIAPFRVVVITVIGISVIAAIIKIPSLLVMAGIVTAVSILFPPLTLILSIIFFLMKISYIINHYKALLFGAGLITYLIYISINNYYADYFWSALRFGYYLPTPLIQRTVLQMVVSMLIIHLLLYFLYRNKYTTKEALIIMSTVPLFLLLLILPFILNQLEELKDFLDTDTFDEFEENQMGSTTYNPNPELHTVEGHYRTNSDGSVSYVRPHVRTNPDGFKSNNLR</sequence>
<evidence type="ECO:0000313" key="3">
    <source>
        <dbReference type="EMBL" id="MCZ0703164.1"/>
    </source>
</evidence>
<feature type="transmembrane region" description="Helical" evidence="2">
    <location>
        <begin position="7"/>
        <end position="35"/>
    </location>
</feature>
<keyword evidence="2" id="KW-1133">Transmembrane helix</keyword>
<feature type="transmembrane region" description="Helical" evidence="2">
    <location>
        <begin position="79"/>
        <end position="100"/>
    </location>
</feature>
<protein>
    <submittedName>
        <fullName evidence="3">Uncharacterized protein</fullName>
    </submittedName>
</protein>
<evidence type="ECO:0000313" key="4">
    <source>
        <dbReference type="Proteomes" id="UP001084197"/>
    </source>
</evidence>
<evidence type="ECO:0000256" key="2">
    <source>
        <dbReference type="SAM" id="Phobius"/>
    </source>
</evidence>
<keyword evidence="4" id="KW-1185">Reference proteome</keyword>